<dbReference type="GO" id="GO:0004252">
    <property type="term" value="F:serine-type endopeptidase activity"/>
    <property type="evidence" value="ECO:0007669"/>
    <property type="project" value="UniProtKB-UniRule"/>
</dbReference>
<dbReference type="PROSITE" id="PS51786">
    <property type="entry name" value="LON_PROTEOLYTIC"/>
    <property type="match status" value="1"/>
</dbReference>
<dbReference type="Pfam" id="PF20437">
    <property type="entry name" value="LonC_helical"/>
    <property type="match status" value="1"/>
</dbReference>
<comment type="similarity">
    <text evidence="2">Belongs to the peptidase S16 family.</text>
</comment>
<evidence type="ECO:0000256" key="2">
    <source>
        <dbReference type="PROSITE-ProRule" id="PRU01122"/>
    </source>
</evidence>
<gene>
    <name evidence="4" type="ORF">GMLC_19600</name>
</gene>
<dbReference type="PANTHER" id="PTHR10046">
    <property type="entry name" value="ATP DEPENDENT LON PROTEASE FAMILY MEMBER"/>
    <property type="match status" value="1"/>
</dbReference>
<dbReference type="EC" id="3.4.21.53" evidence="2"/>
<dbReference type="InterPro" id="IPR041699">
    <property type="entry name" value="AAA_32"/>
</dbReference>
<dbReference type="PRINTS" id="PR00830">
    <property type="entry name" value="ENDOLAPTASE"/>
</dbReference>
<dbReference type="InterPro" id="IPR046844">
    <property type="entry name" value="Lon-like_helical"/>
</dbReference>
<dbReference type="GO" id="GO:0030163">
    <property type="term" value="P:protein catabolic process"/>
    <property type="evidence" value="ECO:0007669"/>
    <property type="project" value="InterPro"/>
</dbReference>
<keyword evidence="2" id="KW-0720">Serine protease</keyword>
<evidence type="ECO:0000313" key="5">
    <source>
        <dbReference type="Proteomes" id="UP000587586"/>
    </source>
</evidence>
<dbReference type="EMBL" id="BLXZ01000003">
    <property type="protein sequence ID" value="GFO68381.1"/>
    <property type="molecule type" value="Genomic_DNA"/>
</dbReference>
<protein>
    <recommendedName>
        <fullName evidence="2">endopeptidase La</fullName>
        <ecNumber evidence="2">3.4.21.53</ecNumber>
    </recommendedName>
</protein>
<dbReference type="Proteomes" id="UP000587586">
    <property type="component" value="Unassembled WGS sequence"/>
</dbReference>
<keyword evidence="1 2" id="KW-0645">Protease</keyword>
<dbReference type="InterPro" id="IPR014721">
    <property type="entry name" value="Ribsml_uS5_D2-typ_fold_subgr"/>
</dbReference>
<reference evidence="5" key="1">
    <citation type="submission" date="2020-06" db="EMBL/GenBank/DDBJ databases">
        <title>Draft genomic sequecing of Geomonas sp. Red745.</title>
        <authorList>
            <person name="Itoh H."/>
            <person name="Xu Z.X."/>
            <person name="Ushijima N."/>
            <person name="Masuda Y."/>
            <person name="Shiratori Y."/>
            <person name="Senoo K."/>
        </authorList>
    </citation>
    <scope>NUCLEOTIDE SEQUENCE [LARGE SCALE GENOMIC DNA]</scope>
    <source>
        <strain evidence="5">Red745</strain>
    </source>
</reference>
<dbReference type="Gene3D" id="1.10.8.60">
    <property type="match status" value="1"/>
</dbReference>
<dbReference type="GO" id="GO:0004176">
    <property type="term" value="F:ATP-dependent peptidase activity"/>
    <property type="evidence" value="ECO:0007669"/>
    <property type="project" value="UniProtKB-UniRule"/>
</dbReference>
<dbReference type="Pfam" id="PF20436">
    <property type="entry name" value="LonB_AAA-LID"/>
    <property type="match status" value="1"/>
</dbReference>
<dbReference type="AlphaFoldDB" id="A0A6V8N7B4"/>
<organism evidence="4 5">
    <name type="scientific">Geomonas limicola</name>
    <dbReference type="NCBI Taxonomy" id="2740186"/>
    <lineage>
        <taxon>Bacteria</taxon>
        <taxon>Pseudomonadati</taxon>
        <taxon>Thermodesulfobacteriota</taxon>
        <taxon>Desulfuromonadia</taxon>
        <taxon>Geobacterales</taxon>
        <taxon>Geobacteraceae</taxon>
        <taxon>Geomonas</taxon>
    </lineage>
</organism>
<keyword evidence="5" id="KW-1185">Reference proteome</keyword>
<proteinExistence type="inferred from homology"/>
<dbReference type="InterPro" id="IPR027417">
    <property type="entry name" value="P-loop_NTPase"/>
</dbReference>
<dbReference type="SUPFAM" id="SSF54211">
    <property type="entry name" value="Ribosomal protein S5 domain 2-like"/>
    <property type="match status" value="1"/>
</dbReference>
<evidence type="ECO:0000259" key="3">
    <source>
        <dbReference type="PROSITE" id="PS51786"/>
    </source>
</evidence>
<evidence type="ECO:0000256" key="1">
    <source>
        <dbReference type="ARBA" id="ARBA00022670"/>
    </source>
</evidence>
<dbReference type="Pfam" id="PF05362">
    <property type="entry name" value="Lon_C"/>
    <property type="match status" value="1"/>
</dbReference>
<keyword evidence="2" id="KW-0378">Hydrolase</keyword>
<dbReference type="Pfam" id="PF13654">
    <property type="entry name" value="AAA_32"/>
    <property type="match status" value="1"/>
</dbReference>
<dbReference type="Gene3D" id="3.30.230.10">
    <property type="match status" value="1"/>
</dbReference>
<dbReference type="InterPro" id="IPR027065">
    <property type="entry name" value="Lon_Prtase"/>
</dbReference>
<dbReference type="GO" id="GO:0006508">
    <property type="term" value="P:proteolysis"/>
    <property type="evidence" value="ECO:0007669"/>
    <property type="project" value="UniProtKB-KW"/>
</dbReference>
<name>A0A6V8N7B4_9BACT</name>
<dbReference type="InterPro" id="IPR046843">
    <property type="entry name" value="LonB_AAA-LID"/>
</dbReference>
<feature type="active site" evidence="2">
    <location>
        <position position="656"/>
    </location>
</feature>
<accession>A0A6V8N7B4</accession>
<dbReference type="Gene3D" id="3.40.50.300">
    <property type="entry name" value="P-loop containing nucleotide triphosphate hydrolases"/>
    <property type="match status" value="2"/>
</dbReference>
<evidence type="ECO:0000313" key="4">
    <source>
        <dbReference type="EMBL" id="GFO68381.1"/>
    </source>
</evidence>
<feature type="active site" evidence="2">
    <location>
        <position position="699"/>
    </location>
</feature>
<comment type="caution">
    <text evidence="4">The sequence shown here is derived from an EMBL/GenBank/DDBJ whole genome shotgun (WGS) entry which is preliminary data.</text>
</comment>
<dbReference type="SUPFAM" id="SSF52540">
    <property type="entry name" value="P-loop containing nucleoside triphosphate hydrolases"/>
    <property type="match status" value="1"/>
</dbReference>
<feature type="domain" description="Lon proteolytic" evidence="3">
    <location>
        <begin position="566"/>
        <end position="761"/>
    </location>
</feature>
<dbReference type="RefSeq" id="WP_183360909.1">
    <property type="nucleotide sequence ID" value="NZ_BLXZ01000003.1"/>
</dbReference>
<sequence>MSASDRLVPVERLRWVCDPGQFSFTSTEEFTNLEGSIGQERALAAIEFGLGMTNNGFNLFLAGESGTGRSSTICNLLKRKAREESPPSDWCYVHNFINPDSPLALSLPAGKGAELAADLRELLDYVRVNIPTALESKEYETNRVAIVETFQEKNGEMFADLEKEAVEQGFALQRTVSGLVIVPQREGRNFTQEEYDSLEPEERERIDNLGRELTEKLNDVLRQVRENEKALRDALAQLDRELGLSAVGHHLNPLKEKYAGFQKVLAYLESVQEDLLENLEDFKPQAPPPQIPGLKLPRQEPTFERYQVNVLVENDPDRGAPIVSETNPTYNNLFGRIENIMQVGGVATTNFTLIKPGALHRANGGYLIVDAREVLINPFAWESLKRAIRNSEIRIEDVLEQYRFMTVVSLKPEPIPLHAKIIMIGSYMIYYLLFYLEPDYRKFFKVKADFDANIKRTPQLMQDYALFVASHCRKEGLLHFDPSGVAAVLEHAARLVEDQERLSAQFMELSDLLREASYWATNGGAQLVDRTWVKKALEEKAHRSNRLEQRLQEFLTDGTILCDTEGSVVGQINGLSVMTLADYTFGRPSRLTVRVTLGRAGMVNIEREVKLSGPIHDKGVLILTGYLGGKFAQDKPLSFSASLCFEQSYEGIEGDSASSAELYGLLSALSGLPVRQGIAVTGSVNQHGQIQPIGGVNYKVEGFFAVCKAKGLTGDQGVLIPKLNERNLMLSDEVVQAIQAGEFHVWSAETVDQGIEVLTGVPAGAPGPDGSYPEGSVNFLVNERLKSMVERLRSFAKPDEKEPARRGGEG</sequence>
<dbReference type="InterPro" id="IPR020568">
    <property type="entry name" value="Ribosomal_Su5_D2-typ_SF"/>
</dbReference>
<dbReference type="GO" id="GO:0005524">
    <property type="term" value="F:ATP binding"/>
    <property type="evidence" value="ECO:0007669"/>
    <property type="project" value="InterPro"/>
</dbReference>
<comment type="catalytic activity">
    <reaction evidence="2">
        <text>Hydrolysis of proteins in presence of ATP.</text>
        <dbReference type="EC" id="3.4.21.53"/>
    </reaction>
</comment>
<dbReference type="InterPro" id="IPR008269">
    <property type="entry name" value="Lon_proteolytic"/>
</dbReference>